<dbReference type="InterPro" id="IPR050791">
    <property type="entry name" value="Aldo-Keto_reductase"/>
</dbReference>
<evidence type="ECO:0000259" key="3">
    <source>
        <dbReference type="Pfam" id="PF00248"/>
    </source>
</evidence>
<name>A0A7J6F5J5_CANSA</name>
<feature type="domain" description="NADP-dependent oxidoreductase" evidence="3">
    <location>
        <begin position="23"/>
        <end position="318"/>
    </location>
</feature>
<dbReference type="Proteomes" id="UP000525078">
    <property type="component" value="Unassembled WGS sequence"/>
</dbReference>
<dbReference type="GO" id="GO:0016491">
    <property type="term" value="F:oxidoreductase activity"/>
    <property type="evidence" value="ECO:0007669"/>
    <property type="project" value="UniProtKB-KW"/>
</dbReference>
<dbReference type="EMBL" id="JAATIP010000156">
    <property type="protein sequence ID" value="KAF4365878.1"/>
    <property type="molecule type" value="Genomic_DNA"/>
</dbReference>
<organism evidence="4 5">
    <name type="scientific">Cannabis sativa</name>
    <name type="common">Hemp</name>
    <name type="synonym">Marijuana</name>
    <dbReference type="NCBI Taxonomy" id="3483"/>
    <lineage>
        <taxon>Eukaryota</taxon>
        <taxon>Viridiplantae</taxon>
        <taxon>Streptophyta</taxon>
        <taxon>Embryophyta</taxon>
        <taxon>Tracheophyta</taxon>
        <taxon>Spermatophyta</taxon>
        <taxon>Magnoliopsida</taxon>
        <taxon>eudicotyledons</taxon>
        <taxon>Gunneridae</taxon>
        <taxon>Pentapetalae</taxon>
        <taxon>rosids</taxon>
        <taxon>fabids</taxon>
        <taxon>Rosales</taxon>
        <taxon>Cannabaceae</taxon>
        <taxon>Cannabis</taxon>
    </lineage>
</organism>
<gene>
    <name evidence="4" type="ORF">F8388_002748</name>
</gene>
<dbReference type="SUPFAM" id="SSF51430">
    <property type="entry name" value="NAD(P)-linked oxidoreductase"/>
    <property type="match status" value="2"/>
</dbReference>
<reference evidence="4 5" key="1">
    <citation type="journal article" date="2020" name="bioRxiv">
        <title>Sequence and annotation of 42 cannabis genomes reveals extensive copy number variation in cannabinoid synthesis and pathogen resistance genes.</title>
        <authorList>
            <person name="Mckernan K.J."/>
            <person name="Helbert Y."/>
            <person name="Kane L.T."/>
            <person name="Ebling H."/>
            <person name="Zhang L."/>
            <person name="Liu B."/>
            <person name="Eaton Z."/>
            <person name="Mclaughlin S."/>
            <person name="Kingan S."/>
            <person name="Baybayan P."/>
            <person name="Concepcion G."/>
            <person name="Jordan M."/>
            <person name="Riva A."/>
            <person name="Barbazuk W."/>
            <person name="Harkins T."/>
        </authorList>
    </citation>
    <scope>NUCLEOTIDE SEQUENCE [LARGE SCALE GENOMIC DNA]</scope>
    <source>
        <strain evidence="5">cv. Jamaican Lion 4</strain>
        <tissue evidence="4">Leaf</tissue>
    </source>
</reference>
<sequence>MGDDNKLQIPRVKLGNQGLEVSKLGFGCMNLNGVYKAPVSEEEGILVIKHAFSKGITFFDTADAYGEDSANEVLVGKALKQLPREKVQLSTKFGIAGLDRETLSVIVRGTPEYVRSCCEASLKRLDVDYIDLYFQHRVDTSVPIEDTMGELKKLVEEGKIKYIGLSEASPDTIRRAHVVHPITALQMEWSLWSRDIEEEIIPLCRELGIGIVPYSPLGRGFFGSKAINENELGDGLLASHPRFQRENLSKNKQLYDRIETLSRKHQCSPAQLALAWVLQQGNDVVPIPGTTKIRNLDDNIGSVSVKLTGQDLKEISEAVPVEEVAGGREHEIIHKLSWKFAKTPLFRKGYEGKIIEESACKDVKRTSPWNKILKSKKDRLQMADDNKLQIPRVKLGIQGLEVSKLGYGCMGLTGVYNSPVSDEEGISLIKYAFSKGITFFDTADMYGAHSNEILVGKALKQLPREKVQLATKFGIAGMGNSGMIVKGTPEYVRSCCEGSLKRLDVDYIDLYYQHRIDTSVPIEDTMGELKKLVEEGKIKYIGLSEASPDTIRRAHAVHPITALQMEWSLWTRDIEEEIVPLCRELGIGIVPYSPLGRGFFGGRTAVESLPENSLLASHPRFREDNLNKNKQLYDRIESLSGKHQCSPAQLALAWVLQQGDDIVPIPGTTKIKNLDDNIGSVSVKLTEQDMKEICDAVPVEEVAGDRIYESMISSSWKFANTPPKK</sequence>
<dbReference type="PANTHER" id="PTHR43625">
    <property type="entry name" value="AFLATOXIN B1 ALDEHYDE REDUCTASE"/>
    <property type="match status" value="1"/>
</dbReference>
<dbReference type="GO" id="GO:0005737">
    <property type="term" value="C:cytoplasm"/>
    <property type="evidence" value="ECO:0007669"/>
    <property type="project" value="TreeGrafter"/>
</dbReference>
<evidence type="ECO:0000256" key="1">
    <source>
        <dbReference type="ARBA" id="ARBA00022857"/>
    </source>
</evidence>
<evidence type="ECO:0000313" key="4">
    <source>
        <dbReference type="EMBL" id="KAF4365878.1"/>
    </source>
</evidence>
<keyword evidence="1" id="KW-0521">NADP</keyword>
<dbReference type="InterPro" id="IPR023210">
    <property type="entry name" value="NADP_OxRdtase_dom"/>
</dbReference>
<evidence type="ECO:0000256" key="2">
    <source>
        <dbReference type="ARBA" id="ARBA00023002"/>
    </source>
</evidence>
<comment type="caution">
    <text evidence="4">The sequence shown here is derived from an EMBL/GenBank/DDBJ whole genome shotgun (WGS) entry which is preliminary data.</text>
</comment>
<keyword evidence="2" id="KW-0560">Oxidoreductase</keyword>
<dbReference type="CDD" id="cd19145">
    <property type="entry name" value="AKR_AKR13D1"/>
    <property type="match status" value="2"/>
</dbReference>
<proteinExistence type="predicted"/>
<feature type="domain" description="NADP-dependent oxidoreductase" evidence="3">
    <location>
        <begin position="404"/>
        <end position="693"/>
    </location>
</feature>
<dbReference type="Pfam" id="PF00248">
    <property type="entry name" value="Aldo_ket_red"/>
    <property type="match status" value="2"/>
</dbReference>
<accession>A0A7J6F5J5</accession>
<dbReference type="AlphaFoldDB" id="A0A7J6F5J5"/>
<dbReference type="Gene3D" id="3.20.20.100">
    <property type="entry name" value="NADP-dependent oxidoreductase domain"/>
    <property type="match status" value="2"/>
</dbReference>
<protein>
    <recommendedName>
        <fullName evidence="3">NADP-dependent oxidoreductase domain-containing protein</fullName>
    </recommendedName>
</protein>
<dbReference type="InterPro" id="IPR036812">
    <property type="entry name" value="NAD(P)_OxRdtase_dom_sf"/>
</dbReference>
<dbReference type="PANTHER" id="PTHR43625:SF99">
    <property type="entry name" value="ALDO-KETO REDUCTASE 1-RELATED"/>
    <property type="match status" value="1"/>
</dbReference>
<evidence type="ECO:0000313" key="5">
    <source>
        <dbReference type="Proteomes" id="UP000525078"/>
    </source>
</evidence>